<feature type="domain" description="OLD protein-like TOPRIM" evidence="2">
    <location>
        <begin position="438"/>
        <end position="503"/>
    </location>
</feature>
<name>A0A4Q7P639_9BACT</name>
<dbReference type="InterPro" id="IPR051396">
    <property type="entry name" value="Bact_Antivir_Def_Nuclease"/>
</dbReference>
<dbReference type="Pfam" id="PF13175">
    <property type="entry name" value="AAA_15"/>
    <property type="match status" value="1"/>
</dbReference>
<dbReference type="GO" id="GO:0004519">
    <property type="term" value="F:endonuclease activity"/>
    <property type="evidence" value="ECO:0007669"/>
    <property type="project" value="UniProtKB-KW"/>
</dbReference>
<dbReference type="SUPFAM" id="SSF52540">
    <property type="entry name" value="P-loop containing nucleoside triphosphate hydrolases"/>
    <property type="match status" value="1"/>
</dbReference>
<evidence type="ECO:0000313" key="4">
    <source>
        <dbReference type="Proteomes" id="UP000292209"/>
    </source>
</evidence>
<dbReference type="Gene3D" id="3.40.50.300">
    <property type="entry name" value="P-loop containing nucleotide triphosphate hydrolases"/>
    <property type="match status" value="1"/>
</dbReference>
<proteinExistence type="predicted"/>
<dbReference type="PANTHER" id="PTHR43581">
    <property type="entry name" value="ATP/GTP PHOSPHATASE"/>
    <property type="match status" value="1"/>
</dbReference>
<protein>
    <submittedName>
        <fullName evidence="3">Putative ATP-dependent endonuclease of OLD family</fullName>
    </submittedName>
</protein>
<comment type="caution">
    <text evidence="3">The sequence shown here is derived from an EMBL/GenBank/DDBJ whole genome shotgun (WGS) entry which is preliminary data.</text>
</comment>
<keyword evidence="3" id="KW-0255">Endonuclease</keyword>
<dbReference type="InterPro" id="IPR041685">
    <property type="entry name" value="AAA_GajA/Old/RecF-like"/>
</dbReference>
<gene>
    <name evidence="3" type="ORF">BC751_0955</name>
</gene>
<organism evidence="3 4">
    <name type="scientific">Cecembia calidifontis</name>
    <dbReference type="NCBI Taxonomy" id="1187080"/>
    <lineage>
        <taxon>Bacteria</taxon>
        <taxon>Pseudomonadati</taxon>
        <taxon>Bacteroidota</taxon>
        <taxon>Cytophagia</taxon>
        <taxon>Cytophagales</taxon>
        <taxon>Cyclobacteriaceae</taxon>
        <taxon>Cecembia</taxon>
    </lineage>
</organism>
<evidence type="ECO:0000259" key="1">
    <source>
        <dbReference type="Pfam" id="PF13175"/>
    </source>
</evidence>
<evidence type="ECO:0000259" key="2">
    <source>
        <dbReference type="Pfam" id="PF20469"/>
    </source>
</evidence>
<evidence type="ECO:0000313" key="3">
    <source>
        <dbReference type="EMBL" id="RZS95425.1"/>
    </source>
</evidence>
<dbReference type="Proteomes" id="UP000292209">
    <property type="component" value="Unassembled WGS sequence"/>
</dbReference>
<dbReference type="InterPro" id="IPR034139">
    <property type="entry name" value="TOPRIM_OLD"/>
</dbReference>
<feature type="domain" description="Endonuclease GajA/Old nuclease/RecF-like AAA" evidence="1">
    <location>
        <begin position="1"/>
        <end position="342"/>
    </location>
</feature>
<dbReference type="AlphaFoldDB" id="A0A4Q7P639"/>
<dbReference type="Pfam" id="PF20469">
    <property type="entry name" value="OLD-like_TOPRIM"/>
    <property type="match status" value="1"/>
</dbReference>
<sequence length="597" mass="68547">MKISKVIIHNFRSILDSEFDLADYSLLVGENNAGKTTVISALRAFYEDAGVRFSEGSDFPKIPTKDKESWIELYFSTTPEEQESLKDEYKSDDNILRVRRYFKSENPDLVKGNQSNIYAYEKGTLSTNLFYGAKGVSQNKLGRIIYIPELSKSDENLKLSGPSPFREMVNYVFGKVIKSSKSFESLNGSFDKFNADFQKETSEDGYSMNVIEDEINSELKTWEIKFGIKINPIKPPDIVKSLLSHYIQDNNLTGNKEIDVTSLGQGLQRHLIYTLIKLSSNYADKKEEKKKEFSPDFTLILFEEPEAFLHPSQQEQMNLNLQKISTENNQQILITTHSPIFVCKNTMALNSIIKVQKKKGHTNIFQIRRNEIEKLFDANLSLFKLFSDLLADGTTPDPIKAKINNKNLGNAAPDLALKLEEETIKYFLWLDSERSSLFFAKHIIICEGASEKIFIDYLLNTKWQDLKEKHIYFLDAMGKFSIHRYMNLFGKLGISHSVLMDSDNDKDIHKYINDFIEANKNEFTWHIKSFDADLETFLGINKPNRADLKPLNLMMNHRQGNITEVKIAELKEMINQLMTVTEIEKIVAAKAEPTEAK</sequence>
<accession>A0A4Q7P639</accession>
<dbReference type="RefSeq" id="WP_130274517.1">
    <property type="nucleotide sequence ID" value="NZ_SGXG01000001.1"/>
</dbReference>
<keyword evidence="3" id="KW-0378">Hydrolase</keyword>
<dbReference type="InterPro" id="IPR027417">
    <property type="entry name" value="P-loop_NTPase"/>
</dbReference>
<keyword evidence="3" id="KW-0540">Nuclease</keyword>
<dbReference type="PANTHER" id="PTHR43581:SF4">
    <property type="entry name" value="ATP_GTP PHOSPHATASE"/>
    <property type="match status" value="1"/>
</dbReference>
<dbReference type="OrthoDB" id="9784297at2"/>
<keyword evidence="4" id="KW-1185">Reference proteome</keyword>
<dbReference type="CDD" id="cd01026">
    <property type="entry name" value="TOPRIM_OLD"/>
    <property type="match status" value="1"/>
</dbReference>
<reference evidence="3 4" key="1">
    <citation type="submission" date="2019-02" db="EMBL/GenBank/DDBJ databases">
        <title>Genomic Encyclopedia of Archaeal and Bacterial Type Strains, Phase II (KMG-II): from individual species to whole genera.</title>
        <authorList>
            <person name="Goeker M."/>
        </authorList>
    </citation>
    <scope>NUCLEOTIDE SEQUENCE [LARGE SCALE GENOMIC DNA]</scope>
    <source>
        <strain evidence="3 4">DSM 21411</strain>
    </source>
</reference>
<dbReference type="EMBL" id="SGXG01000001">
    <property type="protein sequence ID" value="RZS95425.1"/>
    <property type="molecule type" value="Genomic_DNA"/>
</dbReference>